<dbReference type="PANTHER" id="PTHR13604">
    <property type="entry name" value="DC12-RELATED"/>
    <property type="match status" value="1"/>
</dbReference>
<dbReference type="InterPro" id="IPR003738">
    <property type="entry name" value="SRAP"/>
</dbReference>
<proteinExistence type="inferred from homology"/>
<evidence type="ECO:0000256" key="1">
    <source>
        <dbReference type="ARBA" id="ARBA00008136"/>
    </source>
</evidence>
<evidence type="ECO:0000313" key="10">
    <source>
        <dbReference type="Proteomes" id="UP000187735"/>
    </source>
</evidence>
<dbReference type="EMBL" id="CP017641">
    <property type="protein sequence ID" value="APZ92745.1"/>
    <property type="molecule type" value="Genomic_DNA"/>
</dbReference>
<keyword evidence="3" id="KW-0227">DNA damage</keyword>
<accession>A0A1P8WFA5</accession>
<dbReference type="InterPro" id="IPR036590">
    <property type="entry name" value="SRAP-like"/>
</dbReference>
<keyword evidence="4 8" id="KW-0378">Hydrolase</keyword>
<dbReference type="GO" id="GO:0006508">
    <property type="term" value="P:proteolysis"/>
    <property type="evidence" value="ECO:0007669"/>
    <property type="project" value="UniProtKB-KW"/>
</dbReference>
<keyword evidence="7" id="KW-0456">Lyase</keyword>
<keyword evidence="5" id="KW-0190">Covalent protein-DNA linkage</keyword>
<dbReference type="PANTHER" id="PTHR13604:SF0">
    <property type="entry name" value="ABASIC SITE PROCESSING PROTEIN HMCES"/>
    <property type="match status" value="1"/>
</dbReference>
<evidence type="ECO:0000256" key="4">
    <source>
        <dbReference type="ARBA" id="ARBA00022801"/>
    </source>
</evidence>
<dbReference type="Pfam" id="PF02586">
    <property type="entry name" value="SRAP"/>
    <property type="match status" value="1"/>
</dbReference>
<comment type="similarity">
    <text evidence="1 8">Belongs to the SOS response-associated peptidase family.</text>
</comment>
<keyword evidence="10" id="KW-1185">Reference proteome</keyword>
<dbReference type="GO" id="GO:0016829">
    <property type="term" value="F:lyase activity"/>
    <property type="evidence" value="ECO:0007669"/>
    <property type="project" value="UniProtKB-KW"/>
</dbReference>
<evidence type="ECO:0000313" key="9">
    <source>
        <dbReference type="EMBL" id="APZ92745.1"/>
    </source>
</evidence>
<evidence type="ECO:0000256" key="8">
    <source>
        <dbReference type="RuleBase" id="RU364100"/>
    </source>
</evidence>
<dbReference type="Proteomes" id="UP000187735">
    <property type="component" value="Chromosome"/>
</dbReference>
<dbReference type="KEGG" id="fmr:Fuma_02357"/>
<dbReference type="GO" id="GO:0106300">
    <property type="term" value="P:protein-DNA covalent cross-linking repair"/>
    <property type="evidence" value="ECO:0007669"/>
    <property type="project" value="InterPro"/>
</dbReference>
<dbReference type="SUPFAM" id="SSF143081">
    <property type="entry name" value="BB1717-like"/>
    <property type="match status" value="1"/>
</dbReference>
<keyword evidence="6" id="KW-0238">DNA-binding</keyword>
<evidence type="ECO:0000256" key="7">
    <source>
        <dbReference type="ARBA" id="ARBA00023239"/>
    </source>
</evidence>
<dbReference type="EC" id="3.4.-.-" evidence="8"/>
<dbReference type="Gene3D" id="3.90.1680.10">
    <property type="entry name" value="SOS response associated peptidase-like"/>
    <property type="match status" value="1"/>
</dbReference>
<dbReference type="RefSeq" id="WP_077024323.1">
    <property type="nucleotide sequence ID" value="NZ_CP017641.1"/>
</dbReference>
<sequence length="230" mass="26019">MCHHYPGQKVGTIQMGFSQLKVNWWSTLKMVPIQAYPLSTVAVLRLSLDDEWIAENRVWGLLPKSWKPGGKIKTATAFQRGKINARSESINTTWPWKLAWRQRCVLIANGFCEPHIDGGEGLYTLPDHETFAIPGLWDTFQGEDGNGNKIAVDSCVMLTTDANELVAAHRTGRMRQPALLTDVEQIAHYCSHENTEYEQISDLFRPLPADAMQMEHVPKKPKNDSQKSLF</sequence>
<dbReference type="AlphaFoldDB" id="A0A1P8WFA5"/>
<organism evidence="9 10">
    <name type="scientific">Fuerstiella marisgermanici</name>
    <dbReference type="NCBI Taxonomy" id="1891926"/>
    <lineage>
        <taxon>Bacteria</taxon>
        <taxon>Pseudomonadati</taxon>
        <taxon>Planctomycetota</taxon>
        <taxon>Planctomycetia</taxon>
        <taxon>Planctomycetales</taxon>
        <taxon>Planctomycetaceae</taxon>
        <taxon>Fuerstiella</taxon>
    </lineage>
</organism>
<evidence type="ECO:0000256" key="6">
    <source>
        <dbReference type="ARBA" id="ARBA00023125"/>
    </source>
</evidence>
<dbReference type="GO" id="GO:0003697">
    <property type="term" value="F:single-stranded DNA binding"/>
    <property type="evidence" value="ECO:0007669"/>
    <property type="project" value="InterPro"/>
</dbReference>
<gene>
    <name evidence="9" type="ORF">Fuma_02357</name>
</gene>
<evidence type="ECO:0000256" key="2">
    <source>
        <dbReference type="ARBA" id="ARBA00022670"/>
    </source>
</evidence>
<dbReference type="STRING" id="1891926.Fuma_02357"/>
<keyword evidence="2 8" id="KW-0645">Protease</keyword>
<protein>
    <recommendedName>
        <fullName evidence="8">Abasic site processing protein</fullName>
        <ecNumber evidence="8">3.4.-.-</ecNumber>
    </recommendedName>
</protein>
<dbReference type="OrthoDB" id="9782620at2"/>
<evidence type="ECO:0000256" key="3">
    <source>
        <dbReference type="ARBA" id="ARBA00022763"/>
    </source>
</evidence>
<reference evidence="9 10" key="1">
    <citation type="journal article" date="2016" name="Front. Microbiol.">
        <title>Fuerstia marisgermanicae gen. nov., sp. nov., an Unusual Member of the Phylum Planctomycetes from the German Wadden Sea.</title>
        <authorList>
            <person name="Kohn T."/>
            <person name="Heuer A."/>
            <person name="Jogler M."/>
            <person name="Vollmers J."/>
            <person name="Boedeker C."/>
            <person name="Bunk B."/>
            <person name="Rast P."/>
            <person name="Borchert D."/>
            <person name="Glockner I."/>
            <person name="Freese H.M."/>
            <person name="Klenk H.P."/>
            <person name="Overmann J."/>
            <person name="Kaster A.K."/>
            <person name="Rohde M."/>
            <person name="Wiegand S."/>
            <person name="Jogler C."/>
        </authorList>
    </citation>
    <scope>NUCLEOTIDE SEQUENCE [LARGE SCALE GENOMIC DNA]</scope>
    <source>
        <strain evidence="9 10">NH11</strain>
    </source>
</reference>
<evidence type="ECO:0000256" key="5">
    <source>
        <dbReference type="ARBA" id="ARBA00023124"/>
    </source>
</evidence>
<dbReference type="GO" id="GO:0008233">
    <property type="term" value="F:peptidase activity"/>
    <property type="evidence" value="ECO:0007669"/>
    <property type="project" value="UniProtKB-KW"/>
</dbReference>
<name>A0A1P8WFA5_9PLAN</name>